<keyword evidence="2 4" id="KW-0689">Ribosomal protein</keyword>
<dbReference type="NCBIfam" id="TIGR00059">
    <property type="entry name" value="L17"/>
    <property type="match status" value="1"/>
</dbReference>
<dbReference type="AlphaFoldDB" id="A0A948WCR1"/>
<dbReference type="PANTHER" id="PTHR14413">
    <property type="entry name" value="RIBOSOMAL PROTEIN L17"/>
    <property type="match status" value="1"/>
</dbReference>
<dbReference type="InterPro" id="IPR000456">
    <property type="entry name" value="Ribosomal_bL17"/>
</dbReference>
<dbReference type="InterPro" id="IPR036373">
    <property type="entry name" value="Ribosomal_bL17_sf"/>
</dbReference>
<evidence type="ECO:0000313" key="7">
    <source>
        <dbReference type="Proteomes" id="UP000777784"/>
    </source>
</evidence>
<dbReference type="PROSITE" id="PS01167">
    <property type="entry name" value="RIBOSOMAL_L17"/>
    <property type="match status" value="1"/>
</dbReference>
<dbReference type="GO" id="GO:0022625">
    <property type="term" value="C:cytosolic large ribosomal subunit"/>
    <property type="evidence" value="ECO:0007669"/>
    <property type="project" value="TreeGrafter"/>
</dbReference>
<evidence type="ECO:0000256" key="1">
    <source>
        <dbReference type="ARBA" id="ARBA00008777"/>
    </source>
</evidence>
<protein>
    <recommendedName>
        <fullName evidence="4">Large ribosomal subunit protein bL17</fullName>
    </recommendedName>
</protein>
<proteinExistence type="inferred from homology"/>
<gene>
    <name evidence="4 6" type="primary">rplQ</name>
    <name evidence="6" type="ORF">KJ970_09470</name>
</gene>
<evidence type="ECO:0000313" key="6">
    <source>
        <dbReference type="EMBL" id="MBU2691148.1"/>
    </source>
</evidence>
<reference evidence="6" key="1">
    <citation type="submission" date="2021-05" db="EMBL/GenBank/DDBJ databases">
        <title>Energy efficiency and biological interactions define the core microbiome of deep oligotrophic groundwater.</title>
        <authorList>
            <person name="Mehrshad M."/>
            <person name="Lopez-Fernandez M."/>
            <person name="Bell E."/>
            <person name="Bernier-Latmani R."/>
            <person name="Bertilsson S."/>
            <person name="Dopson M."/>
        </authorList>
    </citation>
    <scope>NUCLEOTIDE SEQUENCE</scope>
    <source>
        <strain evidence="6">Modern_marine.mb.64</strain>
    </source>
</reference>
<organism evidence="6 7">
    <name type="scientific">Eiseniibacteriota bacterium</name>
    <dbReference type="NCBI Taxonomy" id="2212470"/>
    <lineage>
        <taxon>Bacteria</taxon>
        <taxon>Candidatus Eiseniibacteriota</taxon>
    </lineage>
</organism>
<dbReference type="PANTHER" id="PTHR14413:SF16">
    <property type="entry name" value="LARGE RIBOSOMAL SUBUNIT PROTEIN BL17M"/>
    <property type="match status" value="1"/>
</dbReference>
<dbReference type="Pfam" id="PF01196">
    <property type="entry name" value="Ribosomal_L17"/>
    <property type="match status" value="1"/>
</dbReference>
<comment type="caution">
    <text evidence="6">The sequence shown here is derived from an EMBL/GenBank/DDBJ whole genome shotgun (WGS) entry which is preliminary data.</text>
</comment>
<evidence type="ECO:0000256" key="3">
    <source>
        <dbReference type="ARBA" id="ARBA00023274"/>
    </source>
</evidence>
<dbReference type="SUPFAM" id="SSF64263">
    <property type="entry name" value="Prokaryotic ribosomal protein L17"/>
    <property type="match status" value="1"/>
</dbReference>
<comment type="subunit">
    <text evidence="4">Part of the 50S ribosomal subunit. Contacts protein L32.</text>
</comment>
<dbReference type="Gene3D" id="3.90.1030.10">
    <property type="entry name" value="Ribosomal protein L17"/>
    <property type="match status" value="1"/>
</dbReference>
<dbReference type="GO" id="GO:0003735">
    <property type="term" value="F:structural constituent of ribosome"/>
    <property type="evidence" value="ECO:0007669"/>
    <property type="project" value="InterPro"/>
</dbReference>
<dbReference type="FunFam" id="3.90.1030.10:FF:000001">
    <property type="entry name" value="50S ribosomal protein L17"/>
    <property type="match status" value="1"/>
</dbReference>
<dbReference type="EMBL" id="JAHJDP010000046">
    <property type="protein sequence ID" value="MBU2691148.1"/>
    <property type="molecule type" value="Genomic_DNA"/>
</dbReference>
<comment type="similarity">
    <text evidence="1 4 5">Belongs to the bacterial ribosomal protein bL17 family.</text>
</comment>
<evidence type="ECO:0000256" key="5">
    <source>
        <dbReference type="RuleBase" id="RU000660"/>
    </source>
</evidence>
<dbReference type="HAMAP" id="MF_01368">
    <property type="entry name" value="Ribosomal_bL17"/>
    <property type="match status" value="1"/>
</dbReference>
<evidence type="ECO:0000256" key="4">
    <source>
        <dbReference type="HAMAP-Rule" id="MF_01368"/>
    </source>
</evidence>
<dbReference type="Proteomes" id="UP000777784">
    <property type="component" value="Unassembled WGS sequence"/>
</dbReference>
<name>A0A948WCR1_UNCEI</name>
<dbReference type="GO" id="GO:0006412">
    <property type="term" value="P:translation"/>
    <property type="evidence" value="ECO:0007669"/>
    <property type="project" value="UniProtKB-UniRule"/>
</dbReference>
<keyword evidence="3 4" id="KW-0687">Ribonucleoprotein</keyword>
<accession>A0A948WCR1</accession>
<dbReference type="InterPro" id="IPR047859">
    <property type="entry name" value="Ribosomal_bL17_CS"/>
</dbReference>
<sequence length="139" mass="15808">MRHRKSGKALGRTADHRRALKRNLVTELFRHERIQTTTTKAKESRHLAERLVTYAKRGGLGRRRLAARYIQDESVLKRLFDDVAPRFAERPGGYTRIVKVGRRRGDGGEIAILELVGAGEVLAAAAKEKHKDKDDKKKK</sequence>
<evidence type="ECO:0000256" key="2">
    <source>
        <dbReference type="ARBA" id="ARBA00022980"/>
    </source>
</evidence>